<proteinExistence type="predicted"/>
<feature type="domain" description="Response regulatory" evidence="4">
    <location>
        <begin position="1"/>
        <end position="91"/>
    </location>
</feature>
<evidence type="ECO:0000256" key="1">
    <source>
        <dbReference type="ARBA" id="ARBA00022553"/>
    </source>
</evidence>
<dbReference type="PROSITE" id="PS50110">
    <property type="entry name" value="RESPONSE_REGULATORY"/>
    <property type="match status" value="2"/>
</dbReference>
<feature type="domain" description="Response regulatory" evidence="4">
    <location>
        <begin position="118"/>
        <end position="236"/>
    </location>
</feature>
<evidence type="ECO:0000256" key="2">
    <source>
        <dbReference type="ARBA" id="ARBA00023012"/>
    </source>
</evidence>
<evidence type="ECO:0000313" key="5">
    <source>
        <dbReference type="EMBL" id="ALU45214.1"/>
    </source>
</evidence>
<evidence type="ECO:0000259" key="4">
    <source>
        <dbReference type="PROSITE" id="PS50110"/>
    </source>
</evidence>
<dbReference type="Gene3D" id="3.40.50.2300">
    <property type="match status" value="2"/>
</dbReference>
<protein>
    <recommendedName>
        <fullName evidence="4">Response regulatory domain-containing protein</fullName>
    </recommendedName>
</protein>
<evidence type="ECO:0000313" key="6">
    <source>
        <dbReference type="Proteomes" id="UP000069015"/>
    </source>
</evidence>
<keyword evidence="1 3" id="KW-0597">Phosphoprotein</keyword>
<dbReference type="Proteomes" id="UP000069015">
    <property type="component" value="Chromosome 2"/>
</dbReference>
<accession>A0A0U3GY07</accession>
<dbReference type="PANTHER" id="PTHR45339:SF1">
    <property type="entry name" value="HYBRID SIGNAL TRANSDUCTION HISTIDINE KINASE J"/>
    <property type="match status" value="1"/>
</dbReference>
<dbReference type="InterPro" id="IPR001789">
    <property type="entry name" value="Sig_transdc_resp-reg_receiver"/>
</dbReference>
<dbReference type="SMART" id="SM00448">
    <property type="entry name" value="REC"/>
    <property type="match status" value="1"/>
</dbReference>
<dbReference type="SUPFAM" id="SSF52172">
    <property type="entry name" value="CheY-like"/>
    <property type="match status" value="2"/>
</dbReference>
<dbReference type="Pfam" id="PF00072">
    <property type="entry name" value="Response_reg"/>
    <property type="match status" value="2"/>
</dbReference>
<name>A0A0U3GY07_9GAMM</name>
<feature type="modified residue" description="4-aspartylphosphate" evidence="3">
    <location>
        <position position="29"/>
    </location>
</feature>
<evidence type="ECO:0000256" key="3">
    <source>
        <dbReference type="PROSITE-ProRule" id="PRU00169"/>
    </source>
</evidence>
<sequence>MGLSVSRAQNGRQAEAALSENTFDILLLDWILPDCEANELLERLETLAVLPAKVVIYTAHTEQSIATKVNYPILYKPLLKKDLISIFVKDTPSQTAAKNNPEQSDEAEEPACAAGEFRVLLVEDNEINRIVATKLLDRFNLEVEIAENGQQAIEAIKACDGAFDLVLMDIQMPVMDGMEATRILRETYDKERLTIIALTANVMQSEVDKYLSIGMNAHLGKPFKTDELDKVLEKYIFKRECLASKAE</sequence>
<gene>
    <name evidence="5" type="ORF">AT705_19835</name>
</gene>
<reference evidence="5 6" key="1">
    <citation type="submission" date="2015-12" db="EMBL/GenBank/DDBJ databases">
        <title>Complete genome sequence of Pseudoalteromonas rubra SCSIO 6842, harboring a conjugative plasmid.</title>
        <authorList>
            <person name="Li B."/>
            <person name="Wang X."/>
        </authorList>
    </citation>
    <scope>NUCLEOTIDE SEQUENCE [LARGE SCALE GENOMIC DNA]</scope>
    <source>
        <strain evidence="5 6">SCSIO 6842</strain>
    </source>
</reference>
<dbReference type="CDD" id="cd17546">
    <property type="entry name" value="REC_hyHK_CKI1_RcsC-like"/>
    <property type="match status" value="1"/>
</dbReference>
<feature type="modified residue" description="4-aspartylphosphate" evidence="3">
    <location>
        <position position="169"/>
    </location>
</feature>
<organism evidence="5 6">
    <name type="scientific">Pseudoalteromonas rubra</name>
    <dbReference type="NCBI Taxonomy" id="43658"/>
    <lineage>
        <taxon>Bacteria</taxon>
        <taxon>Pseudomonadati</taxon>
        <taxon>Pseudomonadota</taxon>
        <taxon>Gammaproteobacteria</taxon>
        <taxon>Alteromonadales</taxon>
        <taxon>Pseudoalteromonadaceae</taxon>
        <taxon>Pseudoalteromonas</taxon>
    </lineage>
</organism>
<dbReference type="EMBL" id="CP013612">
    <property type="protein sequence ID" value="ALU45214.1"/>
    <property type="molecule type" value="Genomic_DNA"/>
</dbReference>
<dbReference type="KEGG" id="prr:AT705_19835"/>
<dbReference type="GO" id="GO:0000160">
    <property type="term" value="P:phosphorelay signal transduction system"/>
    <property type="evidence" value="ECO:0007669"/>
    <property type="project" value="UniProtKB-KW"/>
</dbReference>
<dbReference type="InterPro" id="IPR011006">
    <property type="entry name" value="CheY-like_superfamily"/>
</dbReference>
<dbReference type="AlphaFoldDB" id="A0A0U3GY07"/>
<dbReference type="PANTHER" id="PTHR45339">
    <property type="entry name" value="HYBRID SIGNAL TRANSDUCTION HISTIDINE KINASE J"/>
    <property type="match status" value="1"/>
</dbReference>
<keyword evidence="2" id="KW-0902">Two-component regulatory system</keyword>